<dbReference type="Pfam" id="PF01535">
    <property type="entry name" value="PPR"/>
    <property type="match status" value="1"/>
</dbReference>
<dbReference type="EMBL" id="CAJNNV010004744">
    <property type="protein sequence ID" value="CAE8591175.1"/>
    <property type="molecule type" value="Genomic_DNA"/>
</dbReference>
<feature type="repeat" description="PPR" evidence="1">
    <location>
        <begin position="18"/>
        <end position="50"/>
    </location>
</feature>
<dbReference type="NCBIfam" id="TIGR00756">
    <property type="entry name" value="PPR"/>
    <property type="match status" value="1"/>
</dbReference>
<dbReference type="AlphaFoldDB" id="A0A813DXA8"/>
<name>A0A813DXA8_POLGL</name>
<proteinExistence type="predicted"/>
<organism evidence="2 3">
    <name type="scientific">Polarella glacialis</name>
    <name type="common">Dinoflagellate</name>
    <dbReference type="NCBI Taxonomy" id="89957"/>
    <lineage>
        <taxon>Eukaryota</taxon>
        <taxon>Sar</taxon>
        <taxon>Alveolata</taxon>
        <taxon>Dinophyceae</taxon>
        <taxon>Suessiales</taxon>
        <taxon>Suessiaceae</taxon>
        <taxon>Polarella</taxon>
    </lineage>
</organism>
<sequence length="50" mass="5742">KDIGSTAQILRTRMLLTSPKDYSILIKAFGKRSWWKQAMGAFEEMRDAGH</sequence>
<gene>
    <name evidence="2" type="ORF">PGLA1383_LOCUS9863</name>
</gene>
<comment type="caution">
    <text evidence="2">The sequence shown here is derived from an EMBL/GenBank/DDBJ whole genome shotgun (WGS) entry which is preliminary data.</text>
</comment>
<evidence type="ECO:0008006" key="4">
    <source>
        <dbReference type="Google" id="ProtNLM"/>
    </source>
</evidence>
<dbReference type="PROSITE" id="PS51375">
    <property type="entry name" value="PPR"/>
    <property type="match status" value="1"/>
</dbReference>
<evidence type="ECO:0000313" key="2">
    <source>
        <dbReference type="EMBL" id="CAE8591175.1"/>
    </source>
</evidence>
<dbReference type="Proteomes" id="UP000654075">
    <property type="component" value="Unassembled WGS sequence"/>
</dbReference>
<reference evidence="2" key="1">
    <citation type="submission" date="2021-02" db="EMBL/GenBank/DDBJ databases">
        <authorList>
            <person name="Dougan E. K."/>
            <person name="Rhodes N."/>
            <person name="Thang M."/>
            <person name="Chan C."/>
        </authorList>
    </citation>
    <scope>NUCLEOTIDE SEQUENCE</scope>
</reference>
<keyword evidence="3" id="KW-1185">Reference proteome</keyword>
<evidence type="ECO:0000256" key="1">
    <source>
        <dbReference type="PROSITE-ProRule" id="PRU00708"/>
    </source>
</evidence>
<accession>A0A813DXA8</accession>
<evidence type="ECO:0000313" key="3">
    <source>
        <dbReference type="Proteomes" id="UP000654075"/>
    </source>
</evidence>
<protein>
    <recommendedName>
        <fullName evidence="4">Pentatricopeptide repeat-containing protein</fullName>
    </recommendedName>
</protein>
<feature type="non-terminal residue" evidence="2">
    <location>
        <position position="1"/>
    </location>
</feature>
<dbReference type="InterPro" id="IPR002885">
    <property type="entry name" value="PPR_rpt"/>
</dbReference>
<feature type="non-terminal residue" evidence="2">
    <location>
        <position position="50"/>
    </location>
</feature>